<keyword evidence="18" id="KW-1185">Reference proteome</keyword>
<evidence type="ECO:0000313" key="17">
    <source>
        <dbReference type="EMBL" id="RUS75540.1"/>
    </source>
</evidence>
<reference evidence="17 18" key="1">
    <citation type="submission" date="2019-01" db="EMBL/GenBank/DDBJ databases">
        <title>A draft genome assembly of the solar-powered sea slug Elysia chlorotica.</title>
        <authorList>
            <person name="Cai H."/>
            <person name="Li Q."/>
            <person name="Fang X."/>
            <person name="Li J."/>
            <person name="Curtis N.E."/>
            <person name="Altenburger A."/>
            <person name="Shibata T."/>
            <person name="Feng M."/>
            <person name="Maeda T."/>
            <person name="Schwartz J.A."/>
            <person name="Shigenobu S."/>
            <person name="Lundholm N."/>
            <person name="Nishiyama T."/>
            <person name="Yang H."/>
            <person name="Hasebe M."/>
            <person name="Li S."/>
            <person name="Pierce S.K."/>
            <person name="Wang J."/>
        </authorList>
    </citation>
    <scope>NUCLEOTIDE SEQUENCE [LARGE SCALE GENOMIC DNA]</scope>
    <source>
        <strain evidence="17">EC2010</strain>
        <tissue evidence="17">Whole organism of an adult</tissue>
    </source>
</reference>
<keyword evidence="7" id="KW-0812">Transmembrane</keyword>
<evidence type="ECO:0000256" key="14">
    <source>
        <dbReference type="ARBA" id="ARBA00038540"/>
    </source>
</evidence>
<comment type="subcellular location">
    <subcellularLocation>
        <location evidence="3">Endoplasmic reticulum membrane</location>
        <topology evidence="3">Multi-pass membrane protein</topology>
    </subcellularLocation>
    <subcellularLocation>
        <location evidence="2">Mitochondrion outer membrane</location>
    </subcellularLocation>
</comment>
<evidence type="ECO:0000256" key="4">
    <source>
        <dbReference type="ARBA" id="ARBA00010459"/>
    </source>
</evidence>
<evidence type="ECO:0000256" key="7">
    <source>
        <dbReference type="ARBA" id="ARBA00022692"/>
    </source>
</evidence>
<keyword evidence="11" id="KW-0007">Acetylation</keyword>
<comment type="function">
    <text evidence="1">Conjugation of reduced glutathione to a wide number of exogenous and endogenous hydrophobic electrophiles.</text>
</comment>
<keyword evidence="12" id="KW-0496">Mitochondrion</keyword>
<protein>
    <recommendedName>
        <fullName evidence="15">Microsomal glutathione S-transferase 1</fullName>
        <ecNumber evidence="5">2.5.1.18</ecNumber>
    </recommendedName>
</protein>
<comment type="catalytic activity">
    <reaction evidence="16">
        <text>RX + glutathione = an S-substituted glutathione + a halide anion + H(+)</text>
        <dbReference type="Rhea" id="RHEA:16437"/>
        <dbReference type="ChEBI" id="CHEBI:15378"/>
        <dbReference type="ChEBI" id="CHEBI:16042"/>
        <dbReference type="ChEBI" id="CHEBI:17792"/>
        <dbReference type="ChEBI" id="CHEBI:57925"/>
        <dbReference type="ChEBI" id="CHEBI:90779"/>
        <dbReference type="EC" id="2.5.1.18"/>
    </reaction>
    <physiologicalReaction direction="left-to-right" evidence="16">
        <dbReference type="Rhea" id="RHEA:16438"/>
    </physiologicalReaction>
</comment>
<evidence type="ECO:0000256" key="16">
    <source>
        <dbReference type="ARBA" id="ARBA00049385"/>
    </source>
</evidence>
<keyword evidence="10" id="KW-1133">Transmembrane helix</keyword>
<dbReference type="PANTHER" id="PTHR10689:SF6">
    <property type="entry name" value="MICROSOMAL GLUTATHIONE S-TRANSFERASE 1"/>
    <property type="match status" value="1"/>
</dbReference>
<dbReference type="Pfam" id="PF01124">
    <property type="entry name" value="MAPEG"/>
    <property type="match status" value="1"/>
</dbReference>
<dbReference type="GO" id="GO:0005741">
    <property type="term" value="C:mitochondrial outer membrane"/>
    <property type="evidence" value="ECO:0007669"/>
    <property type="project" value="UniProtKB-SubCell"/>
</dbReference>
<dbReference type="InterPro" id="IPR001129">
    <property type="entry name" value="Membr-assoc_MAPEG"/>
</dbReference>
<dbReference type="OrthoDB" id="193139at2759"/>
<dbReference type="EMBL" id="RQTK01000732">
    <property type="protein sequence ID" value="RUS75540.1"/>
    <property type="molecule type" value="Genomic_DNA"/>
</dbReference>
<dbReference type="FunFam" id="1.20.120.550:FF:000002">
    <property type="entry name" value="Microsomal glutathione S-transferase 1"/>
    <property type="match status" value="1"/>
</dbReference>
<dbReference type="InterPro" id="IPR023352">
    <property type="entry name" value="MAPEG-like_dom_sf"/>
</dbReference>
<name>A0A433T223_ELYCH</name>
<evidence type="ECO:0000256" key="10">
    <source>
        <dbReference type="ARBA" id="ARBA00022989"/>
    </source>
</evidence>
<comment type="caution">
    <text evidence="17">The sequence shown here is derived from an EMBL/GenBank/DDBJ whole genome shotgun (WGS) entry which is preliminary data.</text>
</comment>
<dbReference type="AlphaFoldDB" id="A0A433T223"/>
<keyword evidence="13" id="KW-0472">Membrane</keyword>
<keyword evidence="9" id="KW-0256">Endoplasmic reticulum</keyword>
<evidence type="ECO:0000256" key="13">
    <source>
        <dbReference type="ARBA" id="ARBA00023136"/>
    </source>
</evidence>
<evidence type="ECO:0000256" key="9">
    <source>
        <dbReference type="ARBA" id="ARBA00022824"/>
    </source>
</evidence>
<proteinExistence type="inferred from homology"/>
<dbReference type="GO" id="GO:0004364">
    <property type="term" value="F:glutathione transferase activity"/>
    <property type="evidence" value="ECO:0007669"/>
    <property type="project" value="UniProtKB-EC"/>
</dbReference>
<keyword evidence="6" id="KW-0808">Transferase</keyword>
<evidence type="ECO:0000313" key="18">
    <source>
        <dbReference type="Proteomes" id="UP000271974"/>
    </source>
</evidence>
<evidence type="ECO:0000256" key="8">
    <source>
        <dbReference type="ARBA" id="ARBA00022787"/>
    </source>
</evidence>
<evidence type="ECO:0000256" key="2">
    <source>
        <dbReference type="ARBA" id="ARBA00004294"/>
    </source>
</evidence>
<dbReference type="EC" id="2.5.1.18" evidence="5"/>
<evidence type="ECO:0000256" key="6">
    <source>
        <dbReference type="ARBA" id="ARBA00022679"/>
    </source>
</evidence>
<evidence type="ECO:0000256" key="15">
    <source>
        <dbReference type="ARBA" id="ARBA00039397"/>
    </source>
</evidence>
<evidence type="ECO:0000256" key="3">
    <source>
        <dbReference type="ARBA" id="ARBA00004477"/>
    </source>
</evidence>
<accession>A0A433T223</accession>
<keyword evidence="8" id="KW-1000">Mitochondrion outer membrane</keyword>
<dbReference type="InterPro" id="IPR040162">
    <property type="entry name" value="MGST1-like"/>
</dbReference>
<gene>
    <name evidence="17" type="ORF">EGW08_016708</name>
</gene>
<dbReference type="PANTHER" id="PTHR10689">
    <property type="entry name" value="MICROSOMAL GLUTATHIONE S-TRANSFERASE 1"/>
    <property type="match status" value="1"/>
</dbReference>
<evidence type="ECO:0000256" key="1">
    <source>
        <dbReference type="ARBA" id="ARBA00003701"/>
    </source>
</evidence>
<dbReference type="SUPFAM" id="SSF161084">
    <property type="entry name" value="MAPEG domain-like"/>
    <property type="match status" value="1"/>
</dbReference>
<evidence type="ECO:0000256" key="5">
    <source>
        <dbReference type="ARBA" id="ARBA00012452"/>
    </source>
</evidence>
<organism evidence="17 18">
    <name type="scientific">Elysia chlorotica</name>
    <name type="common">Eastern emerald elysia</name>
    <name type="synonym">Sea slug</name>
    <dbReference type="NCBI Taxonomy" id="188477"/>
    <lineage>
        <taxon>Eukaryota</taxon>
        <taxon>Metazoa</taxon>
        <taxon>Spiralia</taxon>
        <taxon>Lophotrochozoa</taxon>
        <taxon>Mollusca</taxon>
        <taxon>Gastropoda</taxon>
        <taxon>Heterobranchia</taxon>
        <taxon>Euthyneura</taxon>
        <taxon>Panpulmonata</taxon>
        <taxon>Sacoglossa</taxon>
        <taxon>Placobranchoidea</taxon>
        <taxon>Plakobranchidae</taxon>
        <taxon>Elysia</taxon>
    </lineage>
</organism>
<evidence type="ECO:0000256" key="12">
    <source>
        <dbReference type="ARBA" id="ARBA00023128"/>
    </source>
</evidence>
<comment type="subunit">
    <text evidence="14">Homotrimer; The trimer binds only one molecule of glutathione.</text>
</comment>
<dbReference type="GO" id="GO:0005789">
    <property type="term" value="C:endoplasmic reticulum membrane"/>
    <property type="evidence" value="ECO:0007669"/>
    <property type="project" value="UniProtKB-SubCell"/>
</dbReference>
<evidence type="ECO:0000256" key="11">
    <source>
        <dbReference type="ARBA" id="ARBA00022990"/>
    </source>
</evidence>
<comment type="similarity">
    <text evidence="4">Belongs to the MAPEG family.</text>
</comment>
<dbReference type="STRING" id="188477.A0A433T223"/>
<sequence length="150" mass="16736">MDQVLVFTVANPTFKYFLAHSAVLITKTLSVALATGLNRAYLNEEDAKATVFGAHDGKPRSTPTIDRLIRMHRNDLENIIPFLLTALLYIATKPDPDIALWHFRLFTGSRLLHSVVYFFALPTNARASCWFTGVGVTLSMAYRVFCNGAL</sequence>
<dbReference type="Gene3D" id="1.20.120.550">
    <property type="entry name" value="Membrane associated eicosanoid/glutathione metabolism-like domain"/>
    <property type="match status" value="1"/>
</dbReference>
<dbReference type="Proteomes" id="UP000271974">
    <property type="component" value="Unassembled WGS sequence"/>
</dbReference>